<dbReference type="Proteomes" id="UP000022141">
    <property type="component" value="Unassembled WGS sequence"/>
</dbReference>
<evidence type="ECO:0000256" key="1">
    <source>
        <dbReference type="ARBA" id="ARBA00008609"/>
    </source>
</evidence>
<dbReference type="SUPFAM" id="SSF101790">
    <property type="entry name" value="Aminomethyltransferase beta-barrel domain"/>
    <property type="match status" value="1"/>
</dbReference>
<dbReference type="GO" id="GO:0005829">
    <property type="term" value="C:cytosol"/>
    <property type="evidence" value="ECO:0007669"/>
    <property type="project" value="TreeGrafter"/>
</dbReference>
<dbReference type="PANTHER" id="PTHR43757">
    <property type="entry name" value="AMINOMETHYLTRANSFERASE"/>
    <property type="match status" value="1"/>
</dbReference>
<keyword evidence="12" id="KW-1185">Reference proteome</keyword>
<feature type="domain" description="GCVT N-terminal" evidence="9">
    <location>
        <begin position="8"/>
        <end position="261"/>
    </location>
</feature>
<evidence type="ECO:0000259" key="10">
    <source>
        <dbReference type="Pfam" id="PF08669"/>
    </source>
</evidence>
<proteinExistence type="inferred from homology"/>
<comment type="catalytic activity">
    <reaction evidence="6 7">
        <text>N(6)-[(R)-S(8)-aminomethyldihydrolipoyl]-L-lysyl-[protein] + (6S)-5,6,7,8-tetrahydrofolate = N(6)-[(R)-dihydrolipoyl]-L-lysyl-[protein] + (6R)-5,10-methylene-5,6,7,8-tetrahydrofolate + NH4(+)</text>
        <dbReference type="Rhea" id="RHEA:16945"/>
        <dbReference type="Rhea" id="RHEA-COMP:10475"/>
        <dbReference type="Rhea" id="RHEA-COMP:10492"/>
        <dbReference type="ChEBI" id="CHEBI:15636"/>
        <dbReference type="ChEBI" id="CHEBI:28938"/>
        <dbReference type="ChEBI" id="CHEBI:57453"/>
        <dbReference type="ChEBI" id="CHEBI:83100"/>
        <dbReference type="ChEBI" id="CHEBI:83143"/>
        <dbReference type="EC" id="2.1.2.10"/>
    </reaction>
</comment>
<evidence type="ECO:0000256" key="5">
    <source>
        <dbReference type="ARBA" id="ARBA00031395"/>
    </source>
</evidence>
<evidence type="ECO:0000313" key="11">
    <source>
        <dbReference type="EMBL" id="EXI85415.1"/>
    </source>
</evidence>
<dbReference type="GO" id="GO:0008483">
    <property type="term" value="F:transaminase activity"/>
    <property type="evidence" value="ECO:0007669"/>
    <property type="project" value="UniProtKB-KW"/>
</dbReference>
<dbReference type="Pfam" id="PF08669">
    <property type="entry name" value="GCV_T_C"/>
    <property type="match status" value="1"/>
</dbReference>
<dbReference type="Gene3D" id="4.10.1250.10">
    <property type="entry name" value="Aminomethyltransferase fragment"/>
    <property type="match status" value="1"/>
</dbReference>
<evidence type="ECO:0000256" key="4">
    <source>
        <dbReference type="ARBA" id="ARBA00022679"/>
    </source>
</evidence>
<evidence type="ECO:0000256" key="3">
    <source>
        <dbReference type="ARBA" id="ARBA00022576"/>
    </source>
</evidence>
<dbReference type="GO" id="GO:0008168">
    <property type="term" value="F:methyltransferase activity"/>
    <property type="evidence" value="ECO:0007669"/>
    <property type="project" value="UniProtKB-KW"/>
</dbReference>
<dbReference type="AlphaFoldDB" id="A0A011Q8C4"/>
<keyword evidence="3 7" id="KW-0032">Aminotransferase</keyword>
<feature type="domain" description="Aminomethyltransferase C-terminal" evidence="10">
    <location>
        <begin position="281"/>
        <end position="355"/>
    </location>
</feature>
<dbReference type="Gene3D" id="3.30.1360.120">
    <property type="entry name" value="Probable tRNA modification gtpase trme, domain 1"/>
    <property type="match status" value="1"/>
</dbReference>
<dbReference type="GO" id="GO:0005960">
    <property type="term" value="C:glycine cleavage complex"/>
    <property type="evidence" value="ECO:0007669"/>
    <property type="project" value="InterPro"/>
</dbReference>
<dbReference type="FunFam" id="4.10.1250.10:FF:000001">
    <property type="entry name" value="Aminomethyltransferase"/>
    <property type="match status" value="1"/>
</dbReference>
<dbReference type="NCBIfam" id="NF001567">
    <property type="entry name" value="PRK00389.1"/>
    <property type="match status" value="1"/>
</dbReference>
<dbReference type="InterPro" id="IPR013977">
    <property type="entry name" value="GcvT_C"/>
</dbReference>
<sequence length="362" mass="39243">MQKTVLNEDHLRSGARMVDFGGWEMPLHYGSQIEEHHAVRRDAGMFDVSHMCAVDIGGADSAAFLRRLIANNIDKLQVAGKALYSAMLNEAGGVIDDLIVYYLDENRYRVVINAATAAKDLRWMAARLADWQLAATITPRREGADALAMIAVQGPNARQKVWQVLPDSRSACESLKPFFAARSGDFFIARTGYTGEDGYEITLPAGQASELWTRLAAAGVQPCGLGARDTLRLEAGMNLYGQDMDENVSPLDAGLAWTVDLVNPRDFVGKAALVARPQQQQFLGLVLAERGVLRAHQKVIARQGAGEVTSGSFSPTMQKAIALARLPLAVAVGDSVEVAIRDKLLAARVVKPCFVRNGNILV</sequence>
<organism evidence="11 12">
    <name type="scientific">Accumulibacter regalis</name>
    <dbReference type="NCBI Taxonomy" id="522306"/>
    <lineage>
        <taxon>Bacteria</taxon>
        <taxon>Pseudomonadati</taxon>
        <taxon>Pseudomonadota</taxon>
        <taxon>Betaproteobacteria</taxon>
        <taxon>Candidatus Accumulibacter</taxon>
    </lineage>
</organism>
<evidence type="ECO:0000259" key="9">
    <source>
        <dbReference type="Pfam" id="PF01571"/>
    </source>
</evidence>
<dbReference type="Gene3D" id="3.30.70.1400">
    <property type="entry name" value="Aminomethyltransferase beta-barrel domains"/>
    <property type="match status" value="1"/>
</dbReference>
<protein>
    <recommendedName>
        <fullName evidence="2 7">Aminomethyltransferase</fullName>
        <ecNumber evidence="2 7">2.1.2.10</ecNumber>
    </recommendedName>
    <alternativeName>
        <fullName evidence="5 7">Glycine cleavage system T protein</fullName>
    </alternativeName>
</protein>
<evidence type="ECO:0000256" key="2">
    <source>
        <dbReference type="ARBA" id="ARBA00012616"/>
    </source>
</evidence>
<evidence type="ECO:0000256" key="6">
    <source>
        <dbReference type="ARBA" id="ARBA00047665"/>
    </source>
</evidence>
<dbReference type="InterPro" id="IPR028896">
    <property type="entry name" value="GcvT/YgfZ/DmdA"/>
</dbReference>
<dbReference type="EC" id="2.1.2.10" evidence="2 7"/>
<evidence type="ECO:0000256" key="7">
    <source>
        <dbReference type="HAMAP-Rule" id="MF_00259"/>
    </source>
</evidence>
<comment type="caution">
    <text evidence="11">The sequence shown here is derived from an EMBL/GenBank/DDBJ whole genome shotgun (WGS) entry which is preliminary data.</text>
</comment>
<dbReference type="InterPro" id="IPR006222">
    <property type="entry name" value="GCVT_N"/>
</dbReference>
<dbReference type="InterPro" id="IPR027266">
    <property type="entry name" value="TrmE/GcvT-like"/>
</dbReference>
<dbReference type="SUPFAM" id="SSF103025">
    <property type="entry name" value="Folate-binding domain"/>
    <property type="match status" value="1"/>
</dbReference>
<dbReference type="eggNOG" id="COG0404">
    <property type="taxonomic scope" value="Bacteria"/>
</dbReference>
<dbReference type="Gene3D" id="2.40.30.110">
    <property type="entry name" value="Aminomethyltransferase beta-barrel domains"/>
    <property type="match status" value="1"/>
</dbReference>
<dbReference type="InterPro" id="IPR022903">
    <property type="entry name" value="GcvT_bac"/>
</dbReference>
<dbReference type="FunFam" id="3.30.70.1400:FF:000001">
    <property type="entry name" value="Aminomethyltransferase"/>
    <property type="match status" value="1"/>
</dbReference>
<dbReference type="GO" id="GO:0004047">
    <property type="term" value="F:aminomethyltransferase activity"/>
    <property type="evidence" value="ECO:0007669"/>
    <property type="project" value="UniProtKB-UniRule"/>
</dbReference>
<name>A0A011Q8C4_ACCRE</name>
<evidence type="ECO:0000313" key="12">
    <source>
        <dbReference type="Proteomes" id="UP000022141"/>
    </source>
</evidence>
<comment type="similarity">
    <text evidence="1 7">Belongs to the GcvT family.</text>
</comment>
<dbReference type="PIRSF" id="PIRSF006487">
    <property type="entry name" value="GcvT"/>
    <property type="match status" value="1"/>
</dbReference>
<dbReference type="GO" id="GO:0019464">
    <property type="term" value="P:glycine decarboxylation via glycine cleavage system"/>
    <property type="evidence" value="ECO:0007669"/>
    <property type="project" value="UniProtKB-UniRule"/>
</dbReference>
<dbReference type="PATRIC" id="fig|1454004.3.peg.3639"/>
<evidence type="ECO:0000256" key="8">
    <source>
        <dbReference type="PIRSR" id="PIRSR006487-1"/>
    </source>
</evidence>
<keyword evidence="4 7" id="KW-0808">Transferase</keyword>
<feature type="binding site" evidence="8">
    <location>
        <position position="200"/>
    </location>
    <ligand>
        <name>substrate</name>
    </ligand>
</feature>
<dbReference type="Pfam" id="PF01571">
    <property type="entry name" value="GCV_T"/>
    <property type="match status" value="1"/>
</dbReference>
<dbReference type="GO" id="GO:0032259">
    <property type="term" value="P:methylation"/>
    <property type="evidence" value="ECO:0007669"/>
    <property type="project" value="UniProtKB-KW"/>
</dbReference>
<dbReference type="EMBL" id="JEMY01000056">
    <property type="protein sequence ID" value="EXI85415.1"/>
    <property type="molecule type" value="Genomic_DNA"/>
</dbReference>
<dbReference type="InterPro" id="IPR029043">
    <property type="entry name" value="GcvT/YgfZ_C"/>
</dbReference>
<dbReference type="PANTHER" id="PTHR43757:SF2">
    <property type="entry name" value="AMINOMETHYLTRANSFERASE, MITOCHONDRIAL"/>
    <property type="match status" value="1"/>
</dbReference>
<dbReference type="HAMAP" id="MF_00259">
    <property type="entry name" value="GcvT"/>
    <property type="match status" value="1"/>
</dbReference>
<comment type="subunit">
    <text evidence="7">The glycine cleavage system is composed of four proteins: P, T, L and H.</text>
</comment>
<dbReference type="STRING" id="1454004.AW11_03538"/>
<comment type="function">
    <text evidence="7">The glycine cleavage system catalyzes the degradation of glycine.</text>
</comment>
<dbReference type="NCBIfam" id="TIGR00528">
    <property type="entry name" value="gcvT"/>
    <property type="match status" value="1"/>
</dbReference>
<gene>
    <name evidence="7 11" type="primary">gcvT</name>
    <name evidence="11" type="ORF">AW11_03538</name>
</gene>
<dbReference type="InterPro" id="IPR006223">
    <property type="entry name" value="GcvT"/>
</dbReference>
<reference evidence="11" key="1">
    <citation type="submission" date="2014-02" db="EMBL/GenBank/DDBJ databases">
        <title>Expanding our view of genomic diversity in Candidatus Accumulibacter clades.</title>
        <authorList>
            <person name="Skennerton C.T."/>
            <person name="Barr J.J."/>
            <person name="Slater F.R."/>
            <person name="Bond P.L."/>
            <person name="Tyson G.W."/>
        </authorList>
    </citation>
    <scope>NUCLEOTIDE SEQUENCE [LARGE SCALE GENOMIC DNA]</scope>
</reference>
<accession>A0A011Q8C4</accession>